<dbReference type="CDD" id="cd01650">
    <property type="entry name" value="RT_nLTR_like"/>
    <property type="match status" value="1"/>
</dbReference>
<dbReference type="SUPFAM" id="SSF56219">
    <property type="entry name" value="DNase I-like"/>
    <property type="match status" value="1"/>
</dbReference>
<dbReference type="Pfam" id="PF00078">
    <property type="entry name" value="RVT_1"/>
    <property type="match status" value="1"/>
</dbReference>
<keyword evidence="3" id="KW-1185">Reference proteome</keyword>
<accession>A0ABQ9D686</accession>
<name>A0ABQ9D686_9PASS</name>
<dbReference type="PANTHER" id="PTHR33332">
    <property type="entry name" value="REVERSE TRANSCRIPTASE DOMAIN-CONTAINING PROTEIN"/>
    <property type="match status" value="1"/>
</dbReference>
<evidence type="ECO:0000259" key="1">
    <source>
        <dbReference type="Pfam" id="PF00078"/>
    </source>
</evidence>
<comment type="caution">
    <text evidence="2">The sequence shown here is derived from an EMBL/GenBank/DDBJ whole genome shotgun (WGS) entry which is preliminary data.</text>
</comment>
<sequence>MAQLKCMYTNGCIMGNKQEELEAIVQQENYDIVAITETWCDDSHGWSAAMGGYKLFRKDRQDDWKLANVTPIHKKGCKEDLGNYRPVSLTLVPGKAMEQIILSAITQHLQDRQGLRPSQHGFRKGRSCLTNLISFYDQVTCLVNEGKAVDVSIRTSAKPFILLEKLEAHSLDRRTLCWVGSWLDGRAQRVLANGAVSSWQPVTSGVPQGSLLGPALFNIFIDDLDEGIESIISKFADDTKLGGSVDLLEGRRALQSDLDRLERGLFQWNEV</sequence>
<evidence type="ECO:0000313" key="3">
    <source>
        <dbReference type="Proteomes" id="UP001145742"/>
    </source>
</evidence>
<evidence type="ECO:0000313" key="2">
    <source>
        <dbReference type="EMBL" id="KAJ7412730.1"/>
    </source>
</evidence>
<dbReference type="Gene3D" id="3.60.10.10">
    <property type="entry name" value="Endonuclease/exonuclease/phosphatase"/>
    <property type="match status" value="1"/>
</dbReference>
<dbReference type="EMBL" id="WHWB01034209">
    <property type="protein sequence ID" value="KAJ7412730.1"/>
    <property type="molecule type" value="Genomic_DNA"/>
</dbReference>
<gene>
    <name evidence="2" type="ORF">WISP_94772</name>
</gene>
<organism evidence="2 3">
    <name type="scientific">Willisornis vidua</name>
    <name type="common">Xingu scale-backed antbird</name>
    <dbReference type="NCBI Taxonomy" id="1566151"/>
    <lineage>
        <taxon>Eukaryota</taxon>
        <taxon>Metazoa</taxon>
        <taxon>Chordata</taxon>
        <taxon>Craniata</taxon>
        <taxon>Vertebrata</taxon>
        <taxon>Euteleostomi</taxon>
        <taxon>Archelosauria</taxon>
        <taxon>Archosauria</taxon>
        <taxon>Dinosauria</taxon>
        <taxon>Saurischia</taxon>
        <taxon>Theropoda</taxon>
        <taxon>Coelurosauria</taxon>
        <taxon>Aves</taxon>
        <taxon>Neognathae</taxon>
        <taxon>Neoaves</taxon>
        <taxon>Telluraves</taxon>
        <taxon>Australaves</taxon>
        <taxon>Passeriformes</taxon>
        <taxon>Thamnophilidae</taxon>
        <taxon>Willisornis</taxon>
    </lineage>
</organism>
<dbReference type="InterPro" id="IPR000477">
    <property type="entry name" value="RT_dom"/>
</dbReference>
<proteinExistence type="predicted"/>
<reference evidence="2" key="1">
    <citation type="submission" date="2019-10" db="EMBL/GenBank/DDBJ databases">
        <authorList>
            <person name="Soares A.E.R."/>
            <person name="Aleixo A."/>
            <person name="Schneider P."/>
            <person name="Miyaki C.Y."/>
            <person name="Schneider M.P."/>
            <person name="Mello C."/>
            <person name="Vasconcelos A.T.R."/>
        </authorList>
    </citation>
    <scope>NUCLEOTIDE SEQUENCE</scope>
    <source>
        <tissue evidence="2">Muscle</tissue>
    </source>
</reference>
<protein>
    <submittedName>
        <fullName evidence="2">Rna-directed dna polymerase from mobile element jockey-like</fullName>
    </submittedName>
</protein>
<dbReference type="InterPro" id="IPR036691">
    <property type="entry name" value="Endo/exonu/phosph_ase_sf"/>
</dbReference>
<feature type="domain" description="Reverse transcriptase" evidence="1">
    <location>
        <begin position="72"/>
        <end position="241"/>
    </location>
</feature>
<dbReference type="Proteomes" id="UP001145742">
    <property type="component" value="Unassembled WGS sequence"/>
</dbReference>